<dbReference type="AlphaFoldDB" id="A0AAV5APY6"/>
<dbReference type="EMBL" id="BPWL01000011">
    <property type="protein sequence ID" value="GJJ15862.1"/>
    <property type="molecule type" value="Genomic_DNA"/>
</dbReference>
<keyword evidence="2" id="KW-1133">Transmembrane helix</keyword>
<gene>
    <name evidence="4" type="ORF">Clacol_010140</name>
</gene>
<feature type="compositionally biased region" description="Low complexity" evidence="1">
    <location>
        <begin position="158"/>
        <end position="180"/>
    </location>
</feature>
<feature type="region of interest" description="Disordered" evidence="1">
    <location>
        <begin position="153"/>
        <end position="198"/>
    </location>
</feature>
<name>A0AAV5APY6_9AGAM</name>
<keyword evidence="2" id="KW-0812">Transmembrane</keyword>
<keyword evidence="2" id="KW-0472">Membrane</keyword>
<feature type="compositionally biased region" description="Pro residues" evidence="1">
    <location>
        <begin position="181"/>
        <end position="191"/>
    </location>
</feature>
<organism evidence="4 5">
    <name type="scientific">Clathrus columnatus</name>
    <dbReference type="NCBI Taxonomy" id="1419009"/>
    <lineage>
        <taxon>Eukaryota</taxon>
        <taxon>Fungi</taxon>
        <taxon>Dikarya</taxon>
        <taxon>Basidiomycota</taxon>
        <taxon>Agaricomycotina</taxon>
        <taxon>Agaricomycetes</taxon>
        <taxon>Phallomycetidae</taxon>
        <taxon>Phallales</taxon>
        <taxon>Clathraceae</taxon>
        <taxon>Clathrus</taxon>
    </lineage>
</organism>
<evidence type="ECO:0000256" key="3">
    <source>
        <dbReference type="SAM" id="SignalP"/>
    </source>
</evidence>
<accession>A0AAV5APY6</accession>
<keyword evidence="5" id="KW-1185">Reference proteome</keyword>
<feature type="compositionally biased region" description="Basic and acidic residues" evidence="1">
    <location>
        <begin position="234"/>
        <end position="243"/>
    </location>
</feature>
<feature type="compositionally biased region" description="Polar residues" evidence="1">
    <location>
        <begin position="294"/>
        <end position="303"/>
    </location>
</feature>
<feature type="transmembrane region" description="Helical" evidence="2">
    <location>
        <begin position="201"/>
        <end position="223"/>
    </location>
</feature>
<protein>
    <submittedName>
        <fullName evidence="4">Uncharacterized protein</fullName>
    </submittedName>
</protein>
<proteinExistence type="predicted"/>
<feature type="signal peptide" evidence="3">
    <location>
        <begin position="1"/>
        <end position="19"/>
    </location>
</feature>
<sequence>MVAFPLFLFLTFLDYRARAQDSSEIAQCTVSSQNWTTNHEGQSPFANSLLNGCGATGGVLPLNVGSSSPYAPPPANLANTWGTIGPWIGGNQAWTVNCPANTISVSKYPDAVPNNIAIPVWAFQNVTATTGMMFDPFSAEQLSKEFLPDTTLGVDPITSTSTGTSATPSSTSSHTKSPTTTPTPPSPPPPASKKKSNGGTIAGAVVGSIVGVICLSLVAWFYVRYRNERKPRRHYEGSYEKSDTVSTLTTQVPPLQPPGLTAVQYPMLKLYDPEDPSTFPKTPEPLSSVPPLTPISSSFTHSRNNSDEPLTRPGHSRQSSTDTTTTQQSLVSSSTVTAGNTKNFTSGYTPSGIMYRTIPEHAEGN</sequence>
<comment type="caution">
    <text evidence="4">The sequence shown here is derived from an EMBL/GenBank/DDBJ whole genome shotgun (WGS) entry which is preliminary data.</text>
</comment>
<dbReference type="Proteomes" id="UP001050691">
    <property type="component" value="Unassembled WGS sequence"/>
</dbReference>
<evidence type="ECO:0000256" key="1">
    <source>
        <dbReference type="SAM" id="MobiDB-lite"/>
    </source>
</evidence>
<feature type="chain" id="PRO_5043641071" evidence="3">
    <location>
        <begin position="20"/>
        <end position="365"/>
    </location>
</feature>
<feature type="region of interest" description="Disordered" evidence="1">
    <location>
        <begin position="231"/>
        <end position="260"/>
    </location>
</feature>
<feature type="compositionally biased region" description="Low complexity" evidence="1">
    <location>
        <begin position="316"/>
        <end position="337"/>
    </location>
</feature>
<evidence type="ECO:0000313" key="5">
    <source>
        <dbReference type="Proteomes" id="UP001050691"/>
    </source>
</evidence>
<evidence type="ECO:0000256" key="2">
    <source>
        <dbReference type="SAM" id="Phobius"/>
    </source>
</evidence>
<feature type="compositionally biased region" description="Low complexity" evidence="1">
    <location>
        <begin position="247"/>
        <end position="260"/>
    </location>
</feature>
<evidence type="ECO:0000313" key="4">
    <source>
        <dbReference type="EMBL" id="GJJ15862.1"/>
    </source>
</evidence>
<keyword evidence="3" id="KW-0732">Signal</keyword>
<feature type="region of interest" description="Disordered" evidence="1">
    <location>
        <begin position="274"/>
        <end position="344"/>
    </location>
</feature>
<reference evidence="4" key="1">
    <citation type="submission" date="2021-10" db="EMBL/GenBank/DDBJ databases">
        <title>De novo Genome Assembly of Clathrus columnatus (Basidiomycota, Fungi) Using Illumina and Nanopore Sequence Data.</title>
        <authorList>
            <person name="Ogiso-Tanaka E."/>
            <person name="Itagaki H."/>
            <person name="Hosoya T."/>
            <person name="Hosaka K."/>
        </authorList>
    </citation>
    <scope>NUCLEOTIDE SEQUENCE</scope>
    <source>
        <strain evidence="4">MO-923</strain>
    </source>
</reference>